<protein>
    <submittedName>
        <fullName evidence="1">Uncharacterized protein</fullName>
    </submittedName>
</protein>
<keyword evidence="2" id="KW-1185">Reference proteome</keyword>
<organism evidence="1 2">
    <name type="scientific">Flemingia macrophylla</name>
    <dbReference type="NCBI Taxonomy" id="520843"/>
    <lineage>
        <taxon>Eukaryota</taxon>
        <taxon>Viridiplantae</taxon>
        <taxon>Streptophyta</taxon>
        <taxon>Embryophyta</taxon>
        <taxon>Tracheophyta</taxon>
        <taxon>Spermatophyta</taxon>
        <taxon>Magnoliopsida</taxon>
        <taxon>eudicotyledons</taxon>
        <taxon>Gunneridae</taxon>
        <taxon>Pentapetalae</taxon>
        <taxon>rosids</taxon>
        <taxon>fabids</taxon>
        <taxon>Fabales</taxon>
        <taxon>Fabaceae</taxon>
        <taxon>Papilionoideae</taxon>
        <taxon>50 kb inversion clade</taxon>
        <taxon>NPAAA clade</taxon>
        <taxon>indigoferoid/millettioid clade</taxon>
        <taxon>Phaseoleae</taxon>
        <taxon>Flemingia</taxon>
    </lineage>
</organism>
<dbReference type="AlphaFoldDB" id="A0ABD1LXI8"/>
<name>A0ABD1LXI8_9FABA</name>
<evidence type="ECO:0000313" key="2">
    <source>
        <dbReference type="Proteomes" id="UP001603857"/>
    </source>
</evidence>
<evidence type="ECO:0000313" key="1">
    <source>
        <dbReference type="EMBL" id="KAL2328244.1"/>
    </source>
</evidence>
<proteinExistence type="predicted"/>
<comment type="caution">
    <text evidence="1">The sequence shown here is derived from an EMBL/GenBank/DDBJ whole genome shotgun (WGS) entry which is preliminary data.</text>
</comment>
<reference evidence="1 2" key="1">
    <citation type="submission" date="2024-08" db="EMBL/GenBank/DDBJ databases">
        <title>Insights into the chromosomal genome structure of Flemingia macrophylla.</title>
        <authorList>
            <person name="Ding Y."/>
            <person name="Zhao Y."/>
            <person name="Bi W."/>
            <person name="Wu M."/>
            <person name="Zhao G."/>
            <person name="Gong Y."/>
            <person name="Li W."/>
            <person name="Zhang P."/>
        </authorList>
    </citation>
    <scope>NUCLEOTIDE SEQUENCE [LARGE SCALE GENOMIC DNA]</scope>
    <source>
        <strain evidence="1">DYQJB</strain>
        <tissue evidence="1">Leaf</tissue>
    </source>
</reference>
<dbReference type="EMBL" id="JBGMDY010000007">
    <property type="protein sequence ID" value="KAL2328244.1"/>
    <property type="molecule type" value="Genomic_DNA"/>
</dbReference>
<dbReference type="Proteomes" id="UP001603857">
    <property type="component" value="Unassembled WGS sequence"/>
</dbReference>
<sequence length="70" mass="7818">MDGRTTVVHWKSLLDTEMVSSPLSLPRASYVQAASRTYDVPNNQLPLPCRKGDKIVVTIPEEEYVVGLNM</sequence>
<gene>
    <name evidence="1" type="ORF">Fmac_021671</name>
</gene>
<accession>A0ABD1LXI8</accession>